<evidence type="ECO:0000313" key="1">
    <source>
        <dbReference type="EMBL" id="AFM04080.1"/>
    </source>
</evidence>
<dbReference type="AlphaFoldDB" id="I4AJE5"/>
<dbReference type="STRING" id="880071.Fleli_1670"/>
<evidence type="ECO:0000313" key="2">
    <source>
        <dbReference type="Proteomes" id="UP000006054"/>
    </source>
</evidence>
<keyword evidence="2" id="KW-1185">Reference proteome</keyword>
<protein>
    <submittedName>
        <fullName evidence="1">Uncharacterized protein</fullName>
    </submittedName>
</protein>
<gene>
    <name evidence="1" type="ordered locus">Fleli_1670</name>
</gene>
<proteinExistence type="predicted"/>
<dbReference type="EMBL" id="CP003345">
    <property type="protein sequence ID" value="AFM04080.1"/>
    <property type="molecule type" value="Genomic_DNA"/>
</dbReference>
<dbReference type="HOGENOM" id="CLU_2011873_0_0_10"/>
<dbReference type="RefSeq" id="WP_014797535.1">
    <property type="nucleotide sequence ID" value="NC_018018.1"/>
</dbReference>
<dbReference type="KEGG" id="fli:Fleli_1670"/>
<reference evidence="2" key="1">
    <citation type="submission" date="2012-06" db="EMBL/GenBank/DDBJ databases">
        <title>The complete genome of Flexibacter litoralis DSM 6794.</title>
        <authorList>
            <person name="Lucas S."/>
            <person name="Copeland A."/>
            <person name="Lapidus A."/>
            <person name="Glavina del Rio T."/>
            <person name="Dalin E."/>
            <person name="Tice H."/>
            <person name="Bruce D."/>
            <person name="Goodwin L."/>
            <person name="Pitluck S."/>
            <person name="Peters L."/>
            <person name="Ovchinnikova G."/>
            <person name="Lu M."/>
            <person name="Kyrpides N."/>
            <person name="Mavromatis K."/>
            <person name="Ivanova N."/>
            <person name="Brettin T."/>
            <person name="Detter J.C."/>
            <person name="Han C."/>
            <person name="Larimer F."/>
            <person name="Land M."/>
            <person name="Hauser L."/>
            <person name="Markowitz V."/>
            <person name="Cheng J.-F."/>
            <person name="Hugenholtz P."/>
            <person name="Woyke T."/>
            <person name="Wu D."/>
            <person name="Spring S."/>
            <person name="Lang E."/>
            <person name="Kopitz M."/>
            <person name="Brambilla E."/>
            <person name="Klenk H.-P."/>
            <person name="Eisen J.A."/>
        </authorList>
    </citation>
    <scope>NUCLEOTIDE SEQUENCE [LARGE SCALE GENOMIC DNA]</scope>
    <source>
        <strain evidence="2">ATCC 23117 / DSM 6794 / NBRC 15988 / NCIMB 1366 / Sio-4</strain>
    </source>
</reference>
<accession>I4AJE5</accession>
<sequence length="123" mass="14966">MKNFIKLNKITYSIEGYNAKYTNYLKDEAFLEFYNEDIFWLQLMSIDGKYFQLEDFETDYSMNRAYNASIWKDDQIRHITSLSLYKKNTIFLGKGTLEDDDLQEINFEFRLEIKDFSKEWIKL</sequence>
<name>I4AJE5_BERLS</name>
<organism evidence="1 2">
    <name type="scientific">Bernardetia litoralis (strain ATCC 23117 / DSM 6794 / NBRC 15988 / NCIMB 1366 / Fx l1 / Sio-4)</name>
    <name type="common">Flexibacter litoralis</name>
    <dbReference type="NCBI Taxonomy" id="880071"/>
    <lineage>
        <taxon>Bacteria</taxon>
        <taxon>Pseudomonadati</taxon>
        <taxon>Bacteroidota</taxon>
        <taxon>Cytophagia</taxon>
        <taxon>Cytophagales</taxon>
        <taxon>Bernardetiaceae</taxon>
        <taxon>Bernardetia</taxon>
    </lineage>
</organism>
<dbReference type="Proteomes" id="UP000006054">
    <property type="component" value="Chromosome"/>
</dbReference>